<evidence type="ECO:0000313" key="1">
    <source>
        <dbReference type="EMBL" id="CAG7579751.1"/>
    </source>
</evidence>
<dbReference type="EMBL" id="OU342829">
    <property type="protein sequence ID" value="CAG7579751.1"/>
    <property type="molecule type" value="Genomic_DNA"/>
</dbReference>
<protein>
    <submittedName>
        <fullName evidence="1">Uncharacterized protein</fullName>
    </submittedName>
</protein>
<proteinExistence type="predicted"/>
<organism evidence="1">
    <name type="scientific">uncultured marine phage</name>
    <dbReference type="NCBI Taxonomy" id="707152"/>
    <lineage>
        <taxon>Viruses</taxon>
        <taxon>environmental samples</taxon>
    </lineage>
</organism>
<reference evidence="1" key="1">
    <citation type="submission" date="2021-06" db="EMBL/GenBank/DDBJ databases">
        <authorList>
            <person name="Gannon L."/>
            <person name="Redgwell R T."/>
            <person name="Michniewski S."/>
            <person name="Harrison D C."/>
            <person name="Millard A."/>
        </authorList>
    </citation>
    <scope>NUCLEOTIDE SEQUENCE</scope>
</reference>
<name>A0A8D9FRU2_9VIRU</name>
<sequence>MSREAVKKTIKDENYWKELRKKEKQMYENLYKKYNWSQERDLDHVDYEPFKKYNCVGSDDVLEFGQWFLFEIEENIHYDSGTKHRLQYPKLGIFNQYLPCDQTIEVKYMEYKKTWENRLIEKDDKYSFLMERSSELKSHIDWWDSMWIYGIWDHKPNWKELRKAFLKTQWYYRTKDEMRDYRLGQLLMNNDKI</sequence>
<gene>
    <name evidence="1" type="ORF">SLAVMIC_00075</name>
</gene>
<accession>A0A8D9FRU2</accession>